<name>A0ABY7XM07_MICLT</name>
<reference evidence="1 2" key="1">
    <citation type="submission" date="2021-06" db="EMBL/GenBank/DDBJ databases">
        <title>Genome-based taxonomic framework of Microbacterium strains isolated from marine environment, the description of four new species and reclassification of four preexisting species.</title>
        <authorList>
            <person name="Lee S.D."/>
            <person name="Kim S.-M."/>
            <person name="Byeon Y.-S."/>
            <person name="Yang H.L."/>
            <person name="Kim I.S."/>
        </authorList>
    </citation>
    <scope>NUCLEOTIDE SEQUENCE [LARGE SCALE GENOMIC DNA]</scope>
    <source>
        <strain evidence="1 2">KACC 14465</strain>
    </source>
</reference>
<dbReference type="Proteomes" id="UP001215097">
    <property type="component" value="Chromosome"/>
</dbReference>
<accession>A0ABY7XM07</accession>
<dbReference type="InterPro" id="IPR036291">
    <property type="entry name" value="NAD(P)-bd_dom_sf"/>
</dbReference>
<dbReference type="RefSeq" id="WP_282215911.1">
    <property type="nucleotide sequence ID" value="NZ_BAAAUN010000001.1"/>
</dbReference>
<protein>
    <submittedName>
        <fullName evidence="1">Gfo/Idh/MocA family oxidoreductase</fullName>
    </submittedName>
</protein>
<dbReference type="Gene3D" id="3.40.50.720">
    <property type="entry name" value="NAD(P)-binding Rossmann-like Domain"/>
    <property type="match status" value="1"/>
</dbReference>
<dbReference type="SUPFAM" id="SSF51735">
    <property type="entry name" value="NAD(P)-binding Rossmann-fold domains"/>
    <property type="match status" value="1"/>
</dbReference>
<proteinExistence type="predicted"/>
<gene>
    <name evidence="1" type="ORF">KV395_01660</name>
</gene>
<evidence type="ECO:0000313" key="1">
    <source>
        <dbReference type="EMBL" id="WDM42052.1"/>
    </source>
</evidence>
<organism evidence="1 2">
    <name type="scientific">Microbacterium luteolum</name>
    <name type="common">Aureobacterium luteolum</name>
    <dbReference type="NCBI Taxonomy" id="69367"/>
    <lineage>
        <taxon>Bacteria</taxon>
        <taxon>Bacillati</taxon>
        <taxon>Actinomycetota</taxon>
        <taxon>Actinomycetes</taxon>
        <taxon>Micrococcales</taxon>
        <taxon>Microbacteriaceae</taxon>
        <taxon>Microbacterium</taxon>
    </lineage>
</organism>
<dbReference type="EMBL" id="CP078075">
    <property type="protein sequence ID" value="WDM42052.1"/>
    <property type="molecule type" value="Genomic_DNA"/>
</dbReference>
<keyword evidence="2" id="KW-1185">Reference proteome</keyword>
<sequence>MTSPQPIRFGLIGVDSSHARQFTRLFGDGRSGRVLGGVVATAWKAPTSADFPPSRDRNDENARALSEAGVLLRDSPEAVAEASDALLLVSSDVRTRREQFARIAPSGKPVYVDTRFAVDAQEARHMLQLAADSGCLVLSGSPKRFTPEFLALPAAEIESIELRGPLVVQPGHPGLSWYGVHLVDLAVALFGPGCALVEPRGTGVRLVWPDGRNATLSGPAEWDPWTHGRARTATGEIGFAIESEEDMLTGLLESVVRSCRSGESNIDPAEIVAISEIVAAGSEALANRLPLALTKPAPDTGGR</sequence>
<evidence type="ECO:0000313" key="2">
    <source>
        <dbReference type="Proteomes" id="UP001215097"/>
    </source>
</evidence>